<evidence type="ECO:0000256" key="1">
    <source>
        <dbReference type="SAM" id="Phobius"/>
    </source>
</evidence>
<feature type="transmembrane region" description="Helical" evidence="1">
    <location>
        <begin position="16"/>
        <end position="32"/>
    </location>
</feature>
<dbReference type="KEGG" id="dpb:BABL1_gene_895"/>
<dbReference type="Proteomes" id="UP000018769">
    <property type="component" value="Chromosome I"/>
</dbReference>
<reference evidence="2 3" key="1">
    <citation type="journal article" date="2015" name="Biol. Direct">
        <title>Babela massiliensis, a representative of a widespread bacterial phylum with unusual adaptations to parasitism in amoebae.</title>
        <authorList>
            <person name="Pagnier I."/>
            <person name="Yutin N."/>
            <person name="Croce O."/>
            <person name="Makarova K.S."/>
            <person name="Wolf Y.I."/>
            <person name="Benamar S."/>
            <person name="Raoult D."/>
            <person name="Koonin E.V."/>
            <person name="La Scola B."/>
        </authorList>
    </citation>
    <scope>NUCLEOTIDE SEQUENCE [LARGE SCALE GENOMIC DNA]</scope>
    <source>
        <strain evidence="3">BABL1</strain>
    </source>
</reference>
<protein>
    <submittedName>
        <fullName evidence="2">Uncharacterized protein</fullName>
    </submittedName>
</protein>
<evidence type="ECO:0000313" key="3">
    <source>
        <dbReference type="Proteomes" id="UP000018769"/>
    </source>
</evidence>
<sequence>METEKKYYGFMTKKQYIILSVVIYAAIALYLGSEFLNSLSLDSIQILQTIGWLILAKIINLSYWIIVLGIITYVITTIIRKNLFSK</sequence>
<dbReference type="HOGENOM" id="CLU_2506508_0_0_7"/>
<name>V6DI42_9BACT</name>
<evidence type="ECO:0000313" key="2">
    <source>
        <dbReference type="EMBL" id="CDK30201.1"/>
    </source>
</evidence>
<keyword evidence="1" id="KW-1133">Transmembrane helix</keyword>
<dbReference type="RefSeq" id="WP_023791044.1">
    <property type="nucleotide sequence ID" value="NC_023003.1"/>
</dbReference>
<keyword evidence="1" id="KW-0472">Membrane</keyword>
<accession>V6DI42</accession>
<keyword evidence="3" id="KW-1185">Reference proteome</keyword>
<feature type="transmembrane region" description="Helical" evidence="1">
    <location>
        <begin position="52"/>
        <end position="76"/>
    </location>
</feature>
<proteinExistence type="predicted"/>
<keyword evidence="1" id="KW-0812">Transmembrane</keyword>
<dbReference type="AlphaFoldDB" id="V6DI42"/>
<organism evidence="2 3">
    <name type="scientific">Candidatus Babela massiliensis</name>
    <dbReference type="NCBI Taxonomy" id="673862"/>
    <lineage>
        <taxon>Bacteria</taxon>
        <taxon>Candidatus Babelota</taxon>
        <taxon>Candidatus Babeliae</taxon>
        <taxon>Candidatus Babeliales</taxon>
        <taxon>Candidatus Babeliaceae</taxon>
        <taxon>Candidatus Babela</taxon>
    </lineage>
</organism>
<gene>
    <name evidence="2" type="ORF">BABL1_gene_895</name>
</gene>
<dbReference type="EMBL" id="HG793133">
    <property type="protein sequence ID" value="CDK30201.1"/>
    <property type="molecule type" value="Genomic_DNA"/>
</dbReference>